<dbReference type="PANTHER" id="PTHR30303">
    <property type="entry name" value="HYDROGENASE ISOENZYMES FORMATION PROTEIN HYPE"/>
    <property type="match status" value="1"/>
</dbReference>
<dbReference type="PIRSF" id="PIRSF005644">
    <property type="entry name" value="Hdrgns_mtr_HypE"/>
    <property type="match status" value="1"/>
</dbReference>
<evidence type="ECO:0000259" key="3">
    <source>
        <dbReference type="Pfam" id="PF02769"/>
    </source>
</evidence>
<dbReference type="InterPro" id="IPR036921">
    <property type="entry name" value="PurM-like_N_sf"/>
</dbReference>
<proteinExistence type="inferred from homology"/>
<dbReference type="SUPFAM" id="SSF56042">
    <property type="entry name" value="PurM C-terminal domain-like"/>
    <property type="match status" value="1"/>
</dbReference>
<organism evidence="4 5">
    <name type="scientific">Ornatilinea apprima</name>
    <dbReference type="NCBI Taxonomy" id="1134406"/>
    <lineage>
        <taxon>Bacteria</taxon>
        <taxon>Bacillati</taxon>
        <taxon>Chloroflexota</taxon>
        <taxon>Anaerolineae</taxon>
        <taxon>Anaerolineales</taxon>
        <taxon>Anaerolineaceae</taxon>
        <taxon>Ornatilinea</taxon>
    </lineage>
</organism>
<keyword evidence="5" id="KW-1185">Reference proteome</keyword>
<evidence type="ECO:0000259" key="2">
    <source>
        <dbReference type="Pfam" id="PF00586"/>
    </source>
</evidence>
<dbReference type="InterPro" id="IPR036676">
    <property type="entry name" value="PurM-like_C_sf"/>
</dbReference>
<dbReference type="SUPFAM" id="SSF55326">
    <property type="entry name" value="PurM N-terminal domain-like"/>
    <property type="match status" value="1"/>
</dbReference>
<name>A0A0P6XVA9_9CHLR</name>
<dbReference type="OrthoDB" id="153904at2"/>
<comment type="caution">
    <text evidence="4">The sequence shown here is derived from an EMBL/GenBank/DDBJ whole genome shotgun (WGS) entry which is preliminary data.</text>
</comment>
<dbReference type="PATRIC" id="fig|1134406.4.peg.1067"/>
<protein>
    <submittedName>
        <fullName evidence="4">AIR synthase</fullName>
    </submittedName>
</protein>
<dbReference type="Proteomes" id="UP000050417">
    <property type="component" value="Unassembled WGS sequence"/>
</dbReference>
<dbReference type="PANTHER" id="PTHR30303:SF4">
    <property type="entry name" value="HYDROGENASE EXPRESSION_FORMATION PROTEIN HYPE"/>
    <property type="match status" value="1"/>
</dbReference>
<evidence type="ECO:0000313" key="5">
    <source>
        <dbReference type="Proteomes" id="UP000050417"/>
    </source>
</evidence>
<gene>
    <name evidence="4" type="ORF">ADN00_01550</name>
</gene>
<dbReference type="GO" id="GO:0051604">
    <property type="term" value="P:protein maturation"/>
    <property type="evidence" value="ECO:0007669"/>
    <property type="project" value="TreeGrafter"/>
</dbReference>
<dbReference type="STRING" id="1134406.ADN00_01550"/>
<dbReference type="InterPro" id="IPR010918">
    <property type="entry name" value="PurM-like_C_dom"/>
</dbReference>
<reference evidence="4 5" key="1">
    <citation type="submission" date="2015-07" db="EMBL/GenBank/DDBJ databases">
        <title>Genome sequence of Ornatilinea apprima DSM 23815.</title>
        <authorList>
            <person name="Hemp J."/>
            <person name="Ward L.M."/>
            <person name="Pace L.A."/>
            <person name="Fischer W.W."/>
        </authorList>
    </citation>
    <scope>NUCLEOTIDE SEQUENCE [LARGE SCALE GENOMIC DNA]</scope>
    <source>
        <strain evidence="4 5">P3M-1</strain>
    </source>
</reference>
<comment type="similarity">
    <text evidence="1">Belongs to the HypE family.</text>
</comment>
<dbReference type="Gene3D" id="3.90.650.10">
    <property type="entry name" value="PurM-like C-terminal domain"/>
    <property type="match status" value="1"/>
</dbReference>
<dbReference type="AlphaFoldDB" id="A0A0P6XVA9"/>
<dbReference type="Gene3D" id="3.30.1330.10">
    <property type="entry name" value="PurM-like, N-terminal domain"/>
    <property type="match status" value="1"/>
</dbReference>
<dbReference type="InterPro" id="IPR016188">
    <property type="entry name" value="PurM-like_N"/>
</dbReference>
<dbReference type="Pfam" id="PF02769">
    <property type="entry name" value="AIRS_C"/>
    <property type="match status" value="1"/>
</dbReference>
<evidence type="ECO:0000256" key="1">
    <source>
        <dbReference type="ARBA" id="ARBA00006243"/>
    </source>
</evidence>
<dbReference type="RefSeq" id="WP_075061202.1">
    <property type="nucleotide sequence ID" value="NZ_LGCL01000004.1"/>
</dbReference>
<sequence length="340" mass="36122">MSLPILPVGKLPISLLQQVIKEAPQLDERILLGPGIGMDCAVIDLGSRCLVIKSDPITFASDQIGWYAVQINANDIATTGAEPKWFSCTLLLPEGKTTPADVLEISRQINQACRDLGISVVGGHTEITYNLDRPLVLGTLIGEVEKERLVTPRGAQPGDVVLLTKGVPVEAVSILAREFAAPLRAILSEEEIQTAAGYLTNPGIGITRDARIAMQAGRVHAMHDPTEGGLAAALWELADASATSLVIEREAVHILPLGARICQFFKLDPLATIASGALLLTAPEADASAIISALQAEGIQCAAIGRVHPGPSAVHEIVEGRTTLLKRPERDDIGRVYTQE</sequence>
<feature type="domain" description="PurM-like N-terminal" evidence="2">
    <location>
        <begin position="37"/>
        <end position="144"/>
    </location>
</feature>
<dbReference type="CDD" id="cd06061">
    <property type="entry name" value="PurM-like1"/>
    <property type="match status" value="1"/>
</dbReference>
<dbReference type="InterPro" id="IPR011854">
    <property type="entry name" value="HypE"/>
</dbReference>
<dbReference type="Pfam" id="PF00586">
    <property type="entry name" value="AIRS"/>
    <property type="match status" value="1"/>
</dbReference>
<feature type="domain" description="PurM-like C-terminal" evidence="3">
    <location>
        <begin position="156"/>
        <end position="312"/>
    </location>
</feature>
<accession>A0A0P6XVA9</accession>
<dbReference type="EMBL" id="LGCL01000004">
    <property type="protein sequence ID" value="KPL80555.1"/>
    <property type="molecule type" value="Genomic_DNA"/>
</dbReference>
<evidence type="ECO:0000313" key="4">
    <source>
        <dbReference type="EMBL" id="KPL80555.1"/>
    </source>
</evidence>